<keyword evidence="4 6" id="KW-0012">Acyltransferase</keyword>
<evidence type="ECO:0000256" key="2">
    <source>
        <dbReference type="ARBA" id="ARBA00018953"/>
    </source>
</evidence>
<dbReference type="STRING" id="228410.NE1647"/>
<dbReference type="AlphaFoldDB" id="Q82U59"/>
<dbReference type="eggNOG" id="COG0331">
    <property type="taxonomic scope" value="Bacteria"/>
</dbReference>
<dbReference type="FunFam" id="3.30.70.250:FF:000001">
    <property type="entry name" value="Malonyl CoA-acyl carrier protein transacylase"/>
    <property type="match status" value="1"/>
</dbReference>
<evidence type="ECO:0000256" key="1">
    <source>
        <dbReference type="ARBA" id="ARBA00013258"/>
    </source>
</evidence>
<dbReference type="GO" id="GO:0005829">
    <property type="term" value="C:cytosol"/>
    <property type="evidence" value="ECO:0007669"/>
    <property type="project" value="TreeGrafter"/>
</dbReference>
<keyword evidence="10" id="KW-1185">Reference proteome</keyword>
<comment type="catalytic activity">
    <reaction evidence="5 6">
        <text>holo-[ACP] + malonyl-CoA = malonyl-[ACP] + CoA</text>
        <dbReference type="Rhea" id="RHEA:41792"/>
        <dbReference type="Rhea" id="RHEA-COMP:9623"/>
        <dbReference type="Rhea" id="RHEA-COMP:9685"/>
        <dbReference type="ChEBI" id="CHEBI:57287"/>
        <dbReference type="ChEBI" id="CHEBI:57384"/>
        <dbReference type="ChEBI" id="CHEBI:64479"/>
        <dbReference type="ChEBI" id="CHEBI:78449"/>
        <dbReference type="EC" id="2.3.1.39"/>
    </reaction>
</comment>
<feature type="domain" description="Malonyl-CoA:ACP transacylase (MAT)" evidence="8">
    <location>
        <begin position="6"/>
        <end position="308"/>
    </location>
</feature>
<evidence type="ECO:0000256" key="5">
    <source>
        <dbReference type="ARBA" id="ARBA00048462"/>
    </source>
</evidence>
<dbReference type="Gene3D" id="3.30.70.250">
    <property type="entry name" value="Malonyl-CoA ACP transacylase, ACP-binding"/>
    <property type="match status" value="1"/>
</dbReference>
<dbReference type="SMART" id="SM00827">
    <property type="entry name" value="PKS_AT"/>
    <property type="match status" value="1"/>
</dbReference>
<dbReference type="InterPro" id="IPR014043">
    <property type="entry name" value="Acyl_transferase_dom"/>
</dbReference>
<dbReference type="EMBL" id="AL954747">
    <property type="protein sequence ID" value="CAD85558.1"/>
    <property type="molecule type" value="Genomic_DNA"/>
</dbReference>
<evidence type="ECO:0000313" key="10">
    <source>
        <dbReference type="Proteomes" id="UP000001416"/>
    </source>
</evidence>
<evidence type="ECO:0000256" key="6">
    <source>
        <dbReference type="PIRNR" id="PIRNR000446"/>
    </source>
</evidence>
<keyword evidence="3 6" id="KW-0808">Transferase</keyword>
<dbReference type="Proteomes" id="UP000001416">
    <property type="component" value="Chromosome"/>
</dbReference>
<dbReference type="HOGENOM" id="CLU_030558_0_0_4"/>
<dbReference type="EC" id="2.3.1.39" evidence="1 6"/>
<feature type="active site" evidence="7">
    <location>
        <position position="90"/>
    </location>
</feature>
<accession>Q82U59</accession>
<dbReference type="Gene3D" id="3.40.366.10">
    <property type="entry name" value="Malonyl-Coenzyme A Acyl Carrier Protein, domain 2"/>
    <property type="match status" value="1"/>
</dbReference>
<dbReference type="GO" id="GO:0006633">
    <property type="term" value="P:fatty acid biosynthetic process"/>
    <property type="evidence" value="ECO:0007669"/>
    <property type="project" value="TreeGrafter"/>
</dbReference>
<dbReference type="SUPFAM" id="SSF55048">
    <property type="entry name" value="Probable ACP-binding domain of malonyl-CoA ACP transacylase"/>
    <property type="match status" value="1"/>
</dbReference>
<feature type="active site" evidence="7">
    <location>
        <position position="202"/>
    </location>
</feature>
<dbReference type="GeneID" id="87104811"/>
<dbReference type="PANTHER" id="PTHR42681:SF1">
    <property type="entry name" value="MALONYL-COA-ACYL CARRIER PROTEIN TRANSACYLASE, MITOCHONDRIAL"/>
    <property type="match status" value="1"/>
</dbReference>
<dbReference type="OrthoDB" id="9808564at2"/>
<comment type="similarity">
    <text evidence="6">Belongs to the fabD family.</text>
</comment>
<dbReference type="RefSeq" id="WP_011112204.1">
    <property type="nucleotide sequence ID" value="NC_004757.1"/>
</dbReference>
<evidence type="ECO:0000259" key="8">
    <source>
        <dbReference type="SMART" id="SM00827"/>
    </source>
</evidence>
<evidence type="ECO:0000256" key="4">
    <source>
        <dbReference type="ARBA" id="ARBA00023315"/>
    </source>
</evidence>
<proteinExistence type="inferred from homology"/>
<dbReference type="NCBIfam" id="TIGR00128">
    <property type="entry name" value="fabD"/>
    <property type="match status" value="1"/>
</dbReference>
<dbReference type="SUPFAM" id="SSF52151">
    <property type="entry name" value="FabD/lysophospholipase-like"/>
    <property type="match status" value="1"/>
</dbReference>
<evidence type="ECO:0000256" key="7">
    <source>
        <dbReference type="PIRSR" id="PIRSR000446-1"/>
    </source>
</evidence>
<protein>
    <recommendedName>
        <fullName evidence="2 6">Malonyl CoA-acyl carrier protein transacylase</fullName>
        <ecNumber evidence="1 6">2.3.1.39</ecNumber>
    </recommendedName>
</protein>
<dbReference type="GO" id="GO:0004314">
    <property type="term" value="F:[acyl-carrier-protein] S-malonyltransferase activity"/>
    <property type="evidence" value="ECO:0007669"/>
    <property type="project" value="UniProtKB-EC"/>
</dbReference>
<dbReference type="PIRSF" id="PIRSF000446">
    <property type="entry name" value="Mct"/>
    <property type="match status" value="1"/>
</dbReference>
<name>Q82U59_NITEU</name>
<dbReference type="Pfam" id="PF00698">
    <property type="entry name" value="Acyl_transf_1"/>
    <property type="match status" value="1"/>
</dbReference>
<dbReference type="PANTHER" id="PTHR42681">
    <property type="entry name" value="MALONYL-COA-ACYL CARRIER PROTEIN TRANSACYLASE, MITOCHONDRIAL"/>
    <property type="match status" value="1"/>
</dbReference>
<dbReference type="InterPro" id="IPR016035">
    <property type="entry name" value="Acyl_Trfase/lysoPLipase"/>
</dbReference>
<dbReference type="InterPro" id="IPR016036">
    <property type="entry name" value="Malonyl_transacylase_ACP-bd"/>
</dbReference>
<dbReference type="InterPro" id="IPR024925">
    <property type="entry name" value="Malonyl_CoA-ACP_transAc"/>
</dbReference>
<dbReference type="InterPro" id="IPR001227">
    <property type="entry name" value="Ac_transferase_dom_sf"/>
</dbReference>
<dbReference type="PhylomeDB" id="Q82U59"/>
<dbReference type="InterPro" id="IPR050858">
    <property type="entry name" value="Mal-CoA-ACP_Trans/PKS_FabD"/>
</dbReference>
<dbReference type="KEGG" id="neu:NE1647"/>
<sequence>MKAAFVFPGQGSQSVGMMNSYSELPSVRGTFNEASDILQQDLWSLVSNGPEDSLNLTTNTQPVMLAADVSIYRAWQQAGGIEPHYLAGHSLGEYAALVAAEVLTFTDALKLVRYRAKVMQETVPEGTGGMAAIVGLDDDIVSSVCTEVINAMPDTSLEPANFNAPGQVVIAGHSQAVARAVVLAKSKGAKLAVILPMSIPSHCSLMQSAAEKFALLLEEIALQPPRIPILHNADVQQHSETASIREILVRQLYRPVRWTETIQAIAAQNVKYVVECGPGKVLSGLNRRIDKNLENIALTDSGSLLKTVETLK</sequence>
<gene>
    <name evidence="9" type="primary">fabD</name>
    <name evidence="9" type="ordered locus">NE1647</name>
</gene>
<evidence type="ECO:0000256" key="3">
    <source>
        <dbReference type="ARBA" id="ARBA00022679"/>
    </source>
</evidence>
<evidence type="ECO:0000313" key="9">
    <source>
        <dbReference type="EMBL" id="CAD85558.1"/>
    </source>
</evidence>
<organism evidence="9 10">
    <name type="scientific">Nitrosomonas europaea (strain ATCC 19718 / CIP 103999 / KCTC 2705 / NBRC 14298)</name>
    <dbReference type="NCBI Taxonomy" id="228410"/>
    <lineage>
        <taxon>Bacteria</taxon>
        <taxon>Pseudomonadati</taxon>
        <taxon>Pseudomonadota</taxon>
        <taxon>Betaproteobacteria</taxon>
        <taxon>Nitrosomonadales</taxon>
        <taxon>Nitrosomonadaceae</taxon>
        <taxon>Nitrosomonas</taxon>
    </lineage>
</organism>
<dbReference type="InterPro" id="IPR004410">
    <property type="entry name" value="Malonyl_CoA-ACP_transAc_FabD"/>
</dbReference>
<reference evidence="9 10" key="1">
    <citation type="journal article" date="2003" name="J. Bacteriol.">
        <title>Complete genome sequence of the ammonia-oxidizing bacterium and obligate chemolithoautotroph Nitrosomonas europaea.</title>
        <authorList>
            <person name="Chain P."/>
            <person name="Lamerdin J."/>
            <person name="Larimer F."/>
            <person name="Regala W."/>
            <person name="Land M."/>
            <person name="Hauser L."/>
            <person name="Hooper A."/>
            <person name="Klotz M."/>
            <person name="Norton J."/>
            <person name="Sayavedra-Soto L."/>
            <person name="Arciero D."/>
            <person name="Hommes N."/>
            <person name="Whittaker M."/>
            <person name="Arp D."/>
        </authorList>
    </citation>
    <scope>NUCLEOTIDE SEQUENCE [LARGE SCALE GENOMIC DNA]</scope>
    <source>
        <strain evidence="10">ATCC 19718 / CIP 103999 / KCTC 2705 / NBRC 14298</strain>
    </source>
</reference>